<evidence type="ECO:0000313" key="4">
    <source>
        <dbReference type="EMBL" id="HGB25745.1"/>
    </source>
</evidence>
<dbReference type="SUPFAM" id="SSF52540">
    <property type="entry name" value="P-loop containing nucleoside triphosphate hydrolases"/>
    <property type="match status" value="1"/>
</dbReference>
<dbReference type="Pfam" id="PF23989">
    <property type="entry name" value="PilB3_C"/>
    <property type="match status" value="1"/>
</dbReference>
<dbReference type="AlphaFoldDB" id="A0A7C3WUP2"/>
<dbReference type="Gene3D" id="3.30.450.380">
    <property type="match status" value="1"/>
</dbReference>
<dbReference type="InterPro" id="IPR050921">
    <property type="entry name" value="T4SS_GSP_E_ATPase"/>
</dbReference>
<evidence type="ECO:0000259" key="3">
    <source>
        <dbReference type="Pfam" id="PF23989"/>
    </source>
</evidence>
<sequence length="499" mass="56897">MEKKIPMAPPIPPGETILDLYEVVPPFAYAAITREARSGRIMYRVIEPVITPEDEKAVAAIKRILLEEQRPGLDELRKRKAEEVLRERVERIIKKYGLRVPREAFDKVFYYVRRDMLGYGKLDVPMRDPNIEDISCDGVGLPVFVWHSRFESLPTNIVFETLEELESFLVKLALKAGKHISVAQPIVEGALPEGYRLHAALSEVSRRGGTFTVRKFREVPFSIVDLVGMGTLSAELAAYLWLLVERKKSLMVVGATASGKTTLLNAVATFIRPEARIVTIEETPELNLPHENWVPLVARPASDPWARDVTLFDLLKSALRMRPDYVIVGEVRGEEAFTLFQAIATGHAGMCTMHAENAEYAVKRLTSEPMNVPEPLIPLMNVFITVKRFFQEERVFRRVVEVREAIAGERLAWNTVYRYDQVRDSVAPVNESVILRRIAEEEGLPMDVLREELERRKTIIDWLLERQVTDFKRVSKLVRDYAARPSAVYAAVERGVYEL</sequence>
<dbReference type="InterPro" id="IPR001482">
    <property type="entry name" value="T2SS/T4SS_dom"/>
</dbReference>
<organism evidence="4">
    <name type="scientific">Thermofilum pendens</name>
    <dbReference type="NCBI Taxonomy" id="2269"/>
    <lineage>
        <taxon>Archaea</taxon>
        <taxon>Thermoproteota</taxon>
        <taxon>Thermoprotei</taxon>
        <taxon>Thermofilales</taxon>
        <taxon>Thermofilaceae</taxon>
        <taxon>Thermofilum</taxon>
    </lineage>
</organism>
<comment type="caution">
    <text evidence="4">The sequence shown here is derived from an EMBL/GenBank/DDBJ whole genome shotgun (WGS) entry which is preliminary data.</text>
</comment>
<feature type="domain" description="Bacterial type II secretion system protein E" evidence="2">
    <location>
        <begin position="180"/>
        <end position="366"/>
    </location>
</feature>
<evidence type="ECO:0000256" key="1">
    <source>
        <dbReference type="ARBA" id="ARBA00006611"/>
    </source>
</evidence>
<dbReference type="Gene3D" id="3.40.50.300">
    <property type="entry name" value="P-loop containing nucleotide triphosphate hydrolases"/>
    <property type="match status" value="1"/>
</dbReference>
<dbReference type="InterPro" id="IPR056571">
    <property type="entry name" value="PilB3-like_C"/>
</dbReference>
<comment type="similarity">
    <text evidence="1">Belongs to the GSP E family.</text>
</comment>
<dbReference type="CDD" id="cd01130">
    <property type="entry name" value="VirB11-like_ATPase"/>
    <property type="match status" value="1"/>
</dbReference>
<gene>
    <name evidence="4" type="ORF">ENV88_06970</name>
</gene>
<dbReference type="Pfam" id="PF00437">
    <property type="entry name" value="T2SSE"/>
    <property type="match status" value="1"/>
</dbReference>
<name>A0A7C3WUP2_THEPE</name>
<protein>
    <submittedName>
        <fullName evidence="4">Uncharacterized protein</fullName>
    </submittedName>
</protein>
<feature type="domain" description="PilB3-like C-terminal" evidence="3">
    <location>
        <begin position="430"/>
        <end position="493"/>
    </location>
</feature>
<reference evidence="4" key="1">
    <citation type="journal article" date="2020" name="mSystems">
        <title>Genome- and Community-Level Interaction Insights into Carbon Utilization and Element Cycling Functions of Hydrothermarchaeota in Hydrothermal Sediment.</title>
        <authorList>
            <person name="Zhou Z."/>
            <person name="Liu Y."/>
            <person name="Xu W."/>
            <person name="Pan J."/>
            <person name="Luo Z.H."/>
            <person name="Li M."/>
        </authorList>
    </citation>
    <scope>NUCLEOTIDE SEQUENCE [LARGE SCALE GENOMIC DNA]</scope>
    <source>
        <strain evidence="4">SpSt-8</strain>
    </source>
</reference>
<dbReference type="PANTHER" id="PTHR30486">
    <property type="entry name" value="TWITCHING MOTILITY PROTEIN PILT"/>
    <property type="match status" value="1"/>
</dbReference>
<proteinExistence type="inferred from homology"/>
<dbReference type="EMBL" id="DTIB01000117">
    <property type="protein sequence ID" value="HGB25745.1"/>
    <property type="molecule type" value="Genomic_DNA"/>
</dbReference>
<dbReference type="InterPro" id="IPR027417">
    <property type="entry name" value="P-loop_NTPase"/>
</dbReference>
<accession>A0A7C3WUP2</accession>
<evidence type="ECO:0000259" key="2">
    <source>
        <dbReference type="Pfam" id="PF00437"/>
    </source>
</evidence>
<dbReference type="GO" id="GO:0016887">
    <property type="term" value="F:ATP hydrolysis activity"/>
    <property type="evidence" value="ECO:0007669"/>
    <property type="project" value="InterPro"/>
</dbReference>
<dbReference type="PANTHER" id="PTHR30486:SF6">
    <property type="entry name" value="TYPE IV PILUS RETRACTATION ATPASE PILT"/>
    <property type="match status" value="1"/>
</dbReference>